<dbReference type="Pfam" id="PF06985">
    <property type="entry name" value="HET"/>
    <property type="match status" value="1"/>
</dbReference>
<dbReference type="EMBL" id="JANBVN010000117">
    <property type="protein sequence ID" value="KAJ9142873.1"/>
    <property type="molecule type" value="Genomic_DNA"/>
</dbReference>
<evidence type="ECO:0000313" key="3">
    <source>
        <dbReference type="EMBL" id="KAJ9142873.1"/>
    </source>
</evidence>
<evidence type="ECO:0000256" key="1">
    <source>
        <dbReference type="SAM" id="MobiDB-lite"/>
    </source>
</evidence>
<keyword evidence="4" id="KW-1185">Reference proteome</keyword>
<dbReference type="InterPro" id="IPR010730">
    <property type="entry name" value="HET"/>
</dbReference>
<dbReference type="AlphaFoldDB" id="A0AA38VNJ4"/>
<feature type="compositionally biased region" description="Polar residues" evidence="1">
    <location>
        <begin position="604"/>
        <end position="614"/>
    </location>
</feature>
<evidence type="ECO:0000313" key="4">
    <source>
        <dbReference type="Proteomes" id="UP001174691"/>
    </source>
</evidence>
<dbReference type="PANTHER" id="PTHR24148">
    <property type="entry name" value="ANKYRIN REPEAT DOMAIN-CONTAINING PROTEIN 39 HOMOLOG-RELATED"/>
    <property type="match status" value="1"/>
</dbReference>
<feature type="compositionally biased region" description="Low complexity" evidence="1">
    <location>
        <begin position="590"/>
        <end position="603"/>
    </location>
</feature>
<dbReference type="Proteomes" id="UP001174691">
    <property type="component" value="Unassembled WGS sequence"/>
</dbReference>
<gene>
    <name evidence="3" type="ORF">NKR19_g7051</name>
</gene>
<name>A0AA38VNJ4_9PEZI</name>
<sequence>MSSSTRATSQVYGPLPNATSIRVLLLAPGDPGDAEVVCWLLPCDLDWDHERFPSTAPRPVESISLGSGKLASGERRKFSLRLDTDLDHEPKERMHPFQRYEALSYVWGDPRNHEQVTVDGEVVPVTVNLYEALYSLRLLDAGRRLWVDALCINQSDHKEKEVQIGLMRRVYQQAEKVIAYLPLSPRDQKHIGELVPKILQASRLCVEERQRMEREGPGQYTGVFNSVGKLETAEVATDESAPLGAIHTELSKKQVFLEDFGLPPENSPLWASWRRLFASPYFTRIWILQEIVLAKNLEFWFGHGGTSKVLELIVAHHLLGEYSGAMNMRYMASVKQLSDEHTETALKAARVGSQSAARMFGERLVAQGGSGSTRRRLIEKLPMVTNFQATDPRDKIYALLGLTRDGASFAPHVSYADSTDRVFLNFAKLFIERGEGIQVLLQAGLRDDDQDRWPSWVPHWDGLGQFAEGEAVRSSGKSSTRILVGDDSQTLHISGSIIDDIKTLSTSMLETLSLTSGGVSMTGLIGSLVAGFKMAFETSTTRDPEQLFERLFQVLVQPHLLGGESMPRQDTDPATPPLERLTINSAQRAPSSSIPPTSSPLTPNDTTNDPASSPQIRIFRTGFHEFLNYVVTLQTQLANLTEGVTQLVGHDKPNEYHAFLRRAMSTTAHRRLCVTRDGRIGVAPQGTKVGDCVVLFEGCGIHFVVRRVRGTEKKKGTMTDRLLRRIKGKELREGEGRYRLVGPAYFSEAQRNGGRSSRSGVQKIVIV</sequence>
<protein>
    <submittedName>
        <fullName evidence="3">Heterokaryon incompatibility protein 6, OR allele</fullName>
    </submittedName>
</protein>
<comment type="caution">
    <text evidence="3">The sequence shown here is derived from an EMBL/GenBank/DDBJ whole genome shotgun (WGS) entry which is preliminary data.</text>
</comment>
<dbReference type="Pfam" id="PF26639">
    <property type="entry name" value="Het-6_barrel"/>
    <property type="match status" value="1"/>
</dbReference>
<reference evidence="3" key="1">
    <citation type="submission" date="2022-07" db="EMBL/GenBank/DDBJ databases">
        <title>Fungi with potential for degradation of polypropylene.</title>
        <authorList>
            <person name="Gostincar C."/>
        </authorList>
    </citation>
    <scope>NUCLEOTIDE SEQUENCE</scope>
    <source>
        <strain evidence="3">EXF-13287</strain>
    </source>
</reference>
<dbReference type="PANTHER" id="PTHR24148:SF64">
    <property type="entry name" value="HETEROKARYON INCOMPATIBILITY DOMAIN-CONTAINING PROTEIN"/>
    <property type="match status" value="1"/>
</dbReference>
<accession>A0AA38VNJ4</accession>
<feature type="region of interest" description="Disordered" evidence="1">
    <location>
        <begin position="584"/>
        <end position="614"/>
    </location>
</feature>
<proteinExistence type="predicted"/>
<dbReference type="InterPro" id="IPR052895">
    <property type="entry name" value="HetReg/Transcr_Mod"/>
</dbReference>
<evidence type="ECO:0000259" key="2">
    <source>
        <dbReference type="Pfam" id="PF06985"/>
    </source>
</evidence>
<feature type="domain" description="Heterokaryon incompatibility" evidence="2">
    <location>
        <begin position="100"/>
        <end position="290"/>
    </location>
</feature>
<organism evidence="3 4">
    <name type="scientific">Coniochaeta hoffmannii</name>
    <dbReference type="NCBI Taxonomy" id="91930"/>
    <lineage>
        <taxon>Eukaryota</taxon>
        <taxon>Fungi</taxon>
        <taxon>Dikarya</taxon>
        <taxon>Ascomycota</taxon>
        <taxon>Pezizomycotina</taxon>
        <taxon>Sordariomycetes</taxon>
        <taxon>Sordariomycetidae</taxon>
        <taxon>Coniochaetales</taxon>
        <taxon>Coniochaetaceae</taxon>
        <taxon>Coniochaeta</taxon>
    </lineage>
</organism>